<feature type="region of interest" description="Disordered" evidence="8">
    <location>
        <begin position="201"/>
        <end position="276"/>
    </location>
</feature>
<evidence type="ECO:0000256" key="6">
    <source>
        <dbReference type="ARBA" id="ARBA00035242"/>
    </source>
</evidence>
<feature type="compositionally biased region" description="Basic residues" evidence="8">
    <location>
        <begin position="209"/>
        <end position="222"/>
    </location>
</feature>
<evidence type="ECO:0000256" key="2">
    <source>
        <dbReference type="ARBA" id="ARBA00022730"/>
    </source>
</evidence>
<dbReference type="InterPro" id="IPR005880">
    <property type="entry name" value="Ribosomal_uL2_bac/org-type"/>
</dbReference>
<feature type="region of interest" description="Disordered" evidence="8">
    <location>
        <begin position="25"/>
        <end position="57"/>
    </location>
</feature>
<keyword evidence="2 7" id="KW-0699">rRNA-binding</keyword>
<dbReference type="GO" id="GO:0003735">
    <property type="term" value="F:structural constituent of ribosome"/>
    <property type="evidence" value="ECO:0007669"/>
    <property type="project" value="InterPro"/>
</dbReference>
<gene>
    <name evidence="7" type="primary">rplB</name>
    <name evidence="11" type="ORF">NPRO_16000</name>
</gene>
<keyword evidence="4 7" id="KW-0689">Ribosomal protein</keyword>
<keyword evidence="5 7" id="KW-0687">Ribonucleoprotein</keyword>
<evidence type="ECO:0000256" key="1">
    <source>
        <dbReference type="ARBA" id="ARBA00005636"/>
    </source>
</evidence>
<dbReference type="SMART" id="SM01383">
    <property type="entry name" value="Ribosomal_L2"/>
    <property type="match status" value="1"/>
</dbReference>
<dbReference type="Gene3D" id="4.10.950.10">
    <property type="entry name" value="Ribosomal protein L2, domain 3"/>
    <property type="match status" value="1"/>
</dbReference>
<dbReference type="InterPro" id="IPR014726">
    <property type="entry name" value="Ribosomal_uL2_dom3"/>
</dbReference>
<dbReference type="Pfam" id="PF00181">
    <property type="entry name" value="Ribosomal_L2_N"/>
    <property type="match status" value="1"/>
</dbReference>
<dbReference type="SUPFAM" id="SSF50249">
    <property type="entry name" value="Nucleic acid-binding proteins"/>
    <property type="match status" value="1"/>
</dbReference>
<dbReference type="InterPro" id="IPR002171">
    <property type="entry name" value="Ribosomal_uL2"/>
</dbReference>
<dbReference type="GO" id="GO:0016740">
    <property type="term" value="F:transferase activity"/>
    <property type="evidence" value="ECO:0007669"/>
    <property type="project" value="InterPro"/>
</dbReference>
<dbReference type="PANTHER" id="PTHR13691:SF5">
    <property type="entry name" value="LARGE RIBOSOMAL SUBUNIT PROTEIN UL2M"/>
    <property type="match status" value="1"/>
</dbReference>
<feature type="domain" description="Large ribosomal subunit protein uL2 RNA-binding" evidence="10">
    <location>
        <begin position="42"/>
        <end position="118"/>
    </location>
</feature>
<evidence type="ECO:0000313" key="12">
    <source>
        <dbReference type="Proteomes" id="UP000662873"/>
    </source>
</evidence>
<evidence type="ECO:0000259" key="9">
    <source>
        <dbReference type="SMART" id="SM01382"/>
    </source>
</evidence>
<dbReference type="HAMAP" id="MF_01320_B">
    <property type="entry name" value="Ribosomal_uL2_B"/>
    <property type="match status" value="1"/>
</dbReference>
<evidence type="ECO:0000256" key="5">
    <source>
        <dbReference type="ARBA" id="ARBA00023274"/>
    </source>
</evidence>
<reference evidence="11" key="1">
    <citation type="journal article" name="DNA Res.">
        <title>The physiological potential of anammox bacteria as revealed by their core genome structure.</title>
        <authorList>
            <person name="Okubo T."/>
            <person name="Toyoda A."/>
            <person name="Fukuhara K."/>
            <person name="Uchiyama I."/>
            <person name="Harigaya Y."/>
            <person name="Kuroiwa M."/>
            <person name="Suzuki T."/>
            <person name="Murakami Y."/>
            <person name="Suwa Y."/>
            <person name="Takami H."/>
        </authorList>
    </citation>
    <scope>NUCLEOTIDE SEQUENCE</scope>
    <source>
        <strain evidence="11">317325-2</strain>
    </source>
</reference>
<dbReference type="FunFam" id="2.40.50.140:FF:000003">
    <property type="entry name" value="50S ribosomal protein L2"/>
    <property type="match status" value="1"/>
</dbReference>
<evidence type="ECO:0000256" key="4">
    <source>
        <dbReference type="ARBA" id="ARBA00022980"/>
    </source>
</evidence>
<dbReference type="FunFam" id="2.30.30.30:FF:000001">
    <property type="entry name" value="50S ribosomal protein L2"/>
    <property type="match status" value="1"/>
</dbReference>
<dbReference type="NCBIfam" id="TIGR01171">
    <property type="entry name" value="rplB_bact"/>
    <property type="match status" value="1"/>
</dbReference>
<dbReference type="AlphaFoldDB" id="A0A809RHP0"/>
<dbReference type="InterPro" id="IPR022666">
    <property type="entry name" value="Ribosomal_uL2_RNA-bd_dom"/>
</dbReference>
<dbReference type="Proteomes" id="UP000662873">
    <property type="component" value="Chromosome"/>
</dbReference>
<dbReference type="GO" id="GO:0002181">
    <property type="term" value="P:cytoplasmic translation"/>
    <property type="evidence" value="ECO:0007669"/>
    <property type="project" value="TreeGrafter"/>
</dbReference>
<protein>
    <recommendedName>
        <fullName evidence="6 7">Large ribosomal subunit protein uL2</fullName>
    </recommendedName>
</protein>
<dbReference type="InterPro" id="IPR022669">
    <property type="entry name" value="Ribosomal_uL2_C"/>
</dbReference>
<comment type="subunit">
    <text evidence="7">Part of the 50S ribosomal subunit. Forms a bridge to the 30S subunit in the 70S ribosome.</text>
</comment>
<organism evidence="11 12">
    <name type="scientific">Candidatus Nitrosymbiomonas proteolyticus</name>
    <dbReference type="NCBI Taxonomy" id="2608984"/>
    <lineage>
        <taxon>Bacteria</taxon>
        <taxon>Bacillati</taxon>
        <taxon>Armatimonadota</taxon>
        <taxon>Armatimonadota incertae sedis</taxon>
        <taxon>Candidatus Nitrosymbiomonas</taxon>
    </lineage>
</organism>
<dbReference type="SMART" id="SM01382">
    <property type="entry name" value="Ribosomal_L2_C"/>
    <property type="match status" value="1"/>
</dbReference>
<dbReference type="Gene3D" id="2.30.30.30">
    <property type="match status" value="1"/>
</dbReference>
<dbReference type="FunFam" id="4.10.950.10:FF:000001">
    <property type="entry name" value="50S ribosomal protein L2"/>
    <property type="match status" value="1"/>
</dbReference>
<dbReference type="KEGG" id="npy:NPRO_16000"/>
<accession>A0A809RHP0</accession>
<dbReference type="EMBL" id="AP021858">
    <property type="protein sequence ID" value="BBO24005.1"/>
    <property type="molecule type" value="Genomic_DNA"/>
</dbReference>
<evidence type="ECO:0000256" key="3">
    <source>
        <dbReference type="ARBA" id="ARBA00022884"/>
    </source>
</evidence>
<feature type="compositionally biased region" description="Basic and acidic residues" evidence="8">
    <location>
        <begin position="226"/>
        <end position="235"/>
    </location>
</feature>
<sequence>MPVKQLKPTSPGRRFKIASTYSEITKSKPEKKLTSAKNRTGGRNHTGRVTSFQRGGGNKRRYREIDFKRLKDGVAALVHSIEYDPNRTCRIALLHYTDGEKRYILAPKGLKPGDRVESGPEADILPGNSLSLGGIPLGTLVHNVELQPGKGGQMVRSAGAAAQVMAKEGSYVTLRLPSGEMRRVHFTCRATIGEVGNAEHENEQFGKAGKMRAKGRKPHVRGVVKSPRDHPHGGGEAKSPVGRRKGPVDRWGNKALGTKTRKNKKSDKYIVRRRTR</sequence>
<dbReference type="InterPro" id="IPR014722">
    <property type="entry name" value="Rib_uL2_dom2"/>
</dbReference>
<proteinExistence type="inferred from homology"/>
<feature type="compositionally biased region" description="Basic residues" evidence="8">
    <location>
        <begin position="259"/>
        <end position="276"/>
    </location>
</feature>
<dbReference type="GO" id="GO:0015934">
    <property type="term" value="C:large ribosomal subunit"/>
    <property type="evidence" value="ECO:0007669"/>
    <property type="project" value="InterPro"/>
</dbReference>
<keyword evidence="3 7" id="KW-0694">RNA-binding</keyword>
<dbReference type="InterPro" id="IPR008991">
    <property type="entry name" value="Translation_prot_SH3-like_sf"/>
</dbReference>
<dbReference type="Gene3D" id="2.40.50.140">
    <property type="entry name" value="Nucleic acid-binding proteins"/>
    <property type="match status" value="1"/>
</dbReference>
<dbReference type="GO" id="GO:0019843">
    <property type="term" value="F:rRNA binding"/>
    <property type="evidence" value="ECO:0007669"/>
    <property type="project" value="UniProtKB-UniRule"/>
</dbReference>
<dbReference type="PIRSF" id="PIRSF002158">
    <property type="entry name" value="Ribosomal_L2"/>
    <property type="match status" value="1"/>
</dbReference>
<evidence type="ECO:0000256" key="8">
    <source>
        <dbReference type="SAM" id="MobiDB-lite"/>
    </source>
</evidence>
<feature type="domain" description="Large ribosomal subunit protein uL2 C-terminal" evidence="9">
    <location>
        <begin position="124"/>
        <end position="254"/>
    </location>
</feature>
<dbReference type="InterPro" id="IPR012340">
    <property type="entry name" value="NA-bd_OB-fold"/>
</dbReference>
<comment type="similarity">
    <text evidence="1 7">Belongs to the universal ribosomal protein uL2 family.</text>
</comment>
<evidence type="ECO:0000256" key="7">
    <source>
        <dbReference type="HAMAP-Rule" id="MF_01320"/>
    </source>
</evidence>
<dbReference type="PANTHER" id="PTHR13691">
    <property type="entry name" value="RIBOSOMAL PROTEIN L2"/>
    <property type="match status" value="1"/>
</dbReference>
<name>A0A809RHP0_9BACT</name>
<dbReference type="SUPFAM" id="SSF50104">
    <property type="entry name" value="Translation proteins SH3-like domain"/>
    <property type="match status" value="1"/>
</dbReference>
<dbReference type="Pfam" id="PF03947">
    <property type="entry name" value="Ribosomal_L2_C"/>
    <property type="match status" value="1"/>
</dbReference>
<comment type="function">
    <text evidence="7">One of the primary rRNA binding proteins. Required for association of the 30S and 50S subunits to form the 70S ribosome, for tRNA binding and peptide bond formation. It has been suggested to have peptidyltransferase activity; this is somewhat controversial. Makes several contacts with the 16S rRNA in the 70S ribosome.</text>
</comment>
<evidence type="ECO:0000259" key="10">
    <source>
        <dbReference type="SMART" id="SM01383"/>
    </source>
</evidence>
<evidence type="ECO:0000313" key="11">
    <source>
        <dbReference type="EMBL" id="BBO24005.1"/>
    </source>
</evidence>